<keyword evidence="2" id="KW-1185">Reference proteome</keyword>
<accession>A0ABU6VB66</accession>
<organism evidence="1 2">
    <name type="scientific">Stylosanthes scabra</name>
    <dbReference type="NCBI Taxonomy" id="79078"/>
    <lineage>
        <taxon>Eukaryota</taxon>
        <taxon>Viridiplantae</taxon>
        <taxon>Streptophyta</taxon>
        <taxon>Embryophyta</taxon>
        <taxon>Tracheophyta</taxon>
        <taxon>Spermatophyta</taxon>
        <taxon>Magnoliopsida</taxon>
        <taxon>eudicotyledons</taxon>
        <taxon>Gunneridae</taxon>
        <taxon>Pentapetalae</taxon>
        <taxon>rosids</taxon>
        <taxon>fabids</taxon>
        <taxon>Fabales</taxon>
        <taxon>Fabaceae</taxon>
        <taxon>Papilionoideae</taxon>
        <taxon>50 kb inversion clade</taxon>
        <taxon>dalbergioids sensu lato</taxon>
        <taxon>Dalbergieae</taxon>
        <taxon>Pterocarpus clade</taxon>
        <taxon>Stylosanthes</taxon>
    </lineage>
</organism>
<evidence type="ECO:0000313" key="1">
    <source>
        <dbReference type="EMBL" id="MED6170526.1"/>
    </source>
</evidence>
<comment type="caution">
    <text evidence="1">The sequence shown here is derived from an EMBL/GenBank/DDBJ whole genome shotgun (WGS) entry which is preliminary data.</text>
</comment>
<gene>
    <name evidence="1" type="ORF">PIB30_031868</name>
</gene>
<name>A0ABU6VB66_9FABA</name>
<protein>
    <submittedName>
        <fullName evidence="1">Uncharacterized protein</fullName>
    </submittedName>
</protein>
<proteinExistence type="predicted"/>
<reference evidence="1 2" key="1">
    <citation type="journal article" date="2023" name="Plants (Basel)">
        <title>Bridging the Gap: Combining Genomics and Transcriptomics Approaches to Understand Stylosanthes scabra, an Orphan Legume from the Brazilian Caatinga.</title>
        <authorList>
            <person name="Ferreira-Neto J.R.C."/>
            <person name="da Silva M.D."/>
            <person name="Binneck E."/>
            <person name="de Melo N.F."/>
            <person name="da Silva R.H."/>
            <person name="de Melo A.L.T.M."/>
            <person name="Pandolfi V."/>
            <person name="Bustamante F.O."/>
            <person name="Brasileiro-Vidal A.C."/>
            <person name="Benko-Iseppon A.M."/>
        </authorList>
    </citation>
    <scope>NUCLEOTIDE SEQUENCE [LARGE SCALE GENOMIC DNA]</scope>
    <source>
        <tissue evidence="1">Leaves</tissue>
    </source>
</reference>
<evidence type="ECO:0000313" key="2">
    <source>
        <dbReference type="Proteomes" id="UP001341840"/>
    </source>
</evidence>
<dbReference type="EMBL" id="JASCZI010151173">
    <property type="protein sequence ID" value="MED6170526.1"/>
    <property type="molecule type" value="Genomic_DNA"/>
</dbReference>
<sequence>MGHFDISLPNFEDGFLADAESEKRQDFLLPPLPPHCHSFGAVLPFFLRCTTVDAPPPQSSEKPSFLHLLSSTAFLAFHGASLHPITPPAATAIVPLHSRRPPSFIASCTFNPVSASKNHCAVAPSETPFASSATKNKSGLQRRD</sequence>
<dbReference type="Proteomes" id="UP001341840">
    <property type="component" value="Unassembled WGS sequence"/>
</dbReference>